<dbReference type="AlphaFoldDB" id="A0A7V7NR98"/>
<dbReference type="InterPro" id="IPR012337">
    <property type="entry name" value="RNaseH-like_sf"/>
</dbReference>
<reference evidence="5 6" key="1">
    <citation type="submission" date="2019-09" db="EMBL/GenBank/DDBJ databases">
        <title>Draft genome sequences of 48 bacterial type strains from the CCUG.</title>
        <authorList>
            <person name="Tunovic T."/>
            <person name="Pineiro-Iglesias B."/>
            <person name="Unosson C."/>
            <person name="Inganas E."/>
            <person name="Ohlen M."/>
            <person name="Cardew S."/>
            <person name="Jensie-Markopoulos S."/>
            <person name="Salva-Serra F."/>
            <person name="Jaen-Luchoro D."/>
            <person name="Karlsson R."/>
            <person name="Svensson-Stadler L."/>
            <person name="Chun J."/>
            <person name="Moore E."/>
        </authorList>
    </citation>
    <scope>NUCLEOTIDE SEQUENCE [LARGE SCALE GENOMIC DNA]</scope>
    <source>
        <strain evidence="5 6">CCUG 48643</strain>
    </source>
</reference>
<name>A0A7V7NR98_9VIBR</name>
<dbReference type="SUPFAM" id="SSF53098">
    <property type="entry name" value="Ribonuclease H-like"/>
    <property type="match status" value="1"/>
</dbReference>
<dbReference type="CDD" id="cd06135">
    <property type="entry name" value="Orn"/>
    <property type="match status" value="1"/>
</dbReference>
<evidence type="ECO:0000256" key="3">
    <source>
        <dbReference type="ARBA" id="ARBA00022839"/>
    </source>
</evidence>
<feature type="domain" description="Exonuclease" evidence="4">
    <location>
        <begin position="6"/>
        <end position="195"/>
    </location>
</feature>
<protein>
    <submittedName>
        <fullName evidence="5">Oligoribonuclease</fullName>
        <ecNumber evidence="5">3.1.-.-</ecNumber>
    </submittedName>
</protein>
<dbReference type="Proteomes" id="UP000423756">
    <property type="component" value="Unassembled WGS sequence"/>
</dbReference>
<evidence type="ECO:0000259" key="4">
    <source>
        <dbReference type="SMART" id="SM00479"/>
    </source>
</evidence>
<sequence>MNNGTYFLWLDFETGGLNGRLNNGHLGMEYYPIFEVALIVTNSQLDQVGEPLRLVINQTEDRIAQSSEWAIETHTKSGLLDEVRSSKLSLKDAEHAIISHLKTLDISAYDRKKKTGAILAGSSIMFDRTYMMCQMPELSDYLHYRQLDVSAFNLAVRAFKPELEQRIQKEYKHEALADIQETIDEFKVYRESLFGNPDYQNYRWKYDHVENAEFIEIRYWFLSARELSPGLISLILTKGGFETQHRSTIVKTEDFKVKALEWAVSLLDHYDSVPTGEQIED</sequence>
<dbReference type="GO" id="GO:0006259">
    <property type="term" value="P:DNA metabolic process"/>
    <property type="evidence" value="ECO:0007669"/>
    <property type="project" value="UniProtKB-ARBA"/>
</dbReference>
<evidence type="ECO:0000256" key="2">
    <source>
        <dbReference type="ARBA" id="ARBA00022801"/>
    </source>
</evidence>
<dbReference type="InterPro" id="IPR013520">
    <property type="entry name" value="Ribonucl_H"/>
</dbReference>
<gene>
    <name evidence="5" type="ORF">F7Q91_19135</name>
</gene>
<dbReference type="SMART" id="SM00479">
    <property type="entry name" value="EXOIII"/>
    <property type="match status" value="1"/>
</dbReference>
<dbReference type="InterPro" id="IPR022894">
    <property type="entry name" value="Oligoribonuclease"/>
</dbReference>
<dbReference type="GO" id="GO:0000175">
    <property type="term" value="F:3'-5'-RNA exonuclease activity"/>
    <property type="evidence" value="ECO:0007669"/>
    <property type="project" value="InterPro"/>
</dbReference>
<dbReference type="RefSeq" id="WP_150897855.1">
    <property type="nucleotide sequence ID" value="NZ_AP025468.1"/>
</dbReference>
<accession>A0A7V7NR98</accession>
<dbReference type="InterPro" id="IPR036397">
    <property type="entry name" value="RNaseH_sf"/>
</dbReference>
<proteinExistence type="predicted"/>
<evidence type="ECO:0000313" key="6">
    <source>
        <dbReference type="Proteomes" id="UP000423756"/>
    </source>
</evidence>
<keyword evidence="1" id="KW-0540">Nuclease</keyword>
<organism evidence="5 6">
    <name type="scientific">Vibrio chagasii</name>
    <dbReference type="NCBI Taxonomy" id="170679"/>
    <lineage>
        <taxon>Bacteria</taxon>
        <taxon>Pseudomonadati</taxon>
        <taxon>Pseudomonadota</taxon>
        <taxon>Gammaproteobacteria</taxon>
        <taxon>Vibrionales</taxon>
        <taxon>Vibrionaceae</taxon>
        <taxon>Vibrio</taxon>
    </lineage>
</organism>
<keyword evidence="2 5" id="KW-0378">Hydrolase</keyword>
<dbReference type="EMBL" id="VZPX01000047">
    <property type="protein sequence ID" value="KAB0476555.1"/>
    <property type="molecule type" value="Genomic_DNA"/>
</dbReference>
<comment type="caution">
    <text evidence="5">The sequence shown here is derived from an EMBL/GenBank/DDBJ whole genome shotgun (WGS) entry which is preliminary data.</text>
</comment>
<evidence type="ECO:0000313" key="5">
    <source>
        <dbReference type="EMBL" id="KAB0476555.1"/>
    </source>
</evidence>
<dbReference type="EC" id="3.1.-.-" evidence="5"/>
<dbReference type="GO" id="GO:0003676">
    <property type="term" value="F:nucleic acid binding"/>
    <property type="evidence" value="ECO:0007669"/>
    <property type="project" value="InterPro"/>
</dbReference>
<dbReference type="NCBIfam" id="NF003765">
    <property type="entry name" value="PRK05359.1"/>
    <property type="match status" value="1"/>
</dbReference>
<dbReference type="GeneID" id="77344845"/>
<evidence type="ECO:0000256" key="1">
    <source>
        <dbReference type="ARBA" id="ARBA00022722"/>
    </source>
</evidence>
<keyword evidence="3" id="KW-0269">Exonuclease</keyword>
<dbReference type="Gene3D" id="3.30.420.10">
    <property type="entry name" value="Ribonuclease H-like superfamily/Ribonuclease H"/>
    <property type="match status" value="1"/>
</dbReference>
<dbReference type="Pfam" id="PF00929">
    <property type="entry name" value="RNase_T"/>
    <property type="match status" value="1"/>
</dbReference>